<protein>
    <submittedName>
        <fullName evidence="1">Uncharacterized protein</fullName>
    </submittedName>
</protein>
<reference evidence="1 2" key="1">
    <citation type="journal article" date="2019" name="Sci. Rep.">
        <title>A high-quality genome of Eragrostis curvula grass provides insights into Poaceae evolution and supports new strategies to enhance forage quality.</title>
        <authorList>
            <person name="Carballo J."/>
            <person name="Santos B.A.C.M."/>
            <person name="Zappacosta D."/>
            <person name="Garbus I."/>
            <person name="Selva J.P."/>
            <person name="Gallo C.A."/>
            <person name="Diaz A."/>
            <person name="Albertini E."/>
            <person name="Caccamo M."/>
            <person name="Echenique V."/>
        </authorList>
    </citation>
    <scope>NUCLEOTIDE SEQUENCE [LARGE SCALE GENOMIC DNA]</scope>
    <source>
        <strain evidence="2">cv. Victoria</strain>
        <tissue evidence="1">Leaf</tissue>
    </source>
</reference>
<dbReference type="EMBL" id="RWGY01000051">
    <property type="protein sequence ID" value="TVU05546.1"/>
    <property type="molecule type" value="Genomic_DNA"/>
</dbReference>
<dbReference type="Gramene" id="TVU05546">
    <property type="protein sequence ID" value="TVU05546"/>
    <property type="gene ID" value="EJB05_48712"/>
</dbReference>
<evidence type="ECO:0000313" key="2">
    <source>
        <dbReference type="Proteomes" id="UP000324897"/>
    </source>
</evidence>
<comment type="caution">
    <text evidence="1">The sequence shown here is derived from an EMBL/GenBank/DDBJ whole genome shotgun (WGS) entry which is preliminary data.</text>
</comment>
<proteinExistence type="predicted"/>
<feature type="non-terminal residue" evidence="1">
    <location>
        <position position="1"/>
    </location>
</feature>
<dbReference type="AlphaFoldDB" id="A0A5J9T2E8"/>
<accession>A0A5J9T2E8</accession>
<gene>
    <name evidence="1" type="ORF">EJB05_48712</name>
</gene>
<organism evidence="1 2">
    <name type="scientific">Eragrostis curvula</name>
    <name type="common">weeping love grass</name>
    <dbReference type="NCBI Taxonomy" id="38414"/>
    <lineage>
        <taxon>Eukaryota</taxon>
        <taxon>Viridiplantae</taxon>
        <taxon>Streptophyta</taxon>
        <taxon>Embryophyta</taxon>
        <taxon>Tracheophyta</taxon>
        <taxon>Spermatophyta</taxon>
        <taxon>Magnoliopsida</taxon>
        <taxon>Liliopsida</taxon>
        <taxon>Poales</taxon>
        <taxon>Poaceae</taxon>
        <taxon>PACMAD clade</taxon>
        <taxon>Chloridoideae</taxon>
        <taxon>Eragrostideae</taxon>
        <taxon>Eragrostidinae</taxon>
        <taxon>Eragrostis</taxon>
    </lineage>
</organism>
<keyword evidence="2" id="KW-1185">Reference proteome</keyword>
<sequence>MMHNSCLRAPLALPFPAPPARALPLALPSPSLPSATAFKCRSPSEGCRDVRRAGRGDGGCVGPWRGTGRLRREVAAAIRGDQGAATTAARGPGADEGGLVARVVRMKLEQGCGAPARSMRRVSSLPSTGLLVEVDLQLFGTWPYWQSLLLEMFVIQFHATRAPFQFKDNEMRVNLYHLVSGVNR</sequence>
<dbReference type="Proteomes" id="UP000324897">
    <property type="component" value="Unassembled WGS sequence"/>
</dbReference>
<evidence type="ECO:0000313" key="1">
    <source>
        <dbReference type="EMBL" id="TVU05546.1"/>
    </source>
</evidence>
<name>A0A5J9T2E8_9POAL</name>